<proteinExistence type="predicted"/>
<organism evidence="2 3">
    <name type="scientific">Serratia odorifera DSM 4582</name>
    <dbReference type="NCBI Taxonomy" id="667129"/>
    <lineage>
        <taxon>Bacteria</taxon>
        <taxon>Pseudomonadati</taxon>
        <taxon>Pseudomonadota</taxon>
        <taxon>Gammaproteobacteria</taxon>
        <taxon>Enterobacterales</taxon>
        <taxon>Yersiniaceae</taxon>
        <taxon>Serratia</taxon>
    </lineage>
</organism>
<sequence length="50" mass="5928">MVNKKRGEDSPRFIFFAYFFLLFFTPVFNSWRNFLSSFWLNGCSMASSVS</sequence>
<evidence type="ECO:0000313" key="2">
    <source>
        <dbReference type="EMBL" id="EFE94707.1"/>
    </source>
</evidence>
<gene>
    <name evidence="2" type="ORF">HMPREF0758_3578</name>
</gene>
<evidence type="ECO:0000256" key="1">
    <source>
        <dbReference type="SAM" id="Phobius"/>
    </source>
</evidence>
<protein>
    <submittedName>
        <fullName evidence="2">Uncharacterized protein</fullName>
    </submittedName>
</protein>
<keyword evidence="1" id="KW-0812">Transmembrane</keyword>
<reference evidence="2 3" key="1">
    <citation type="submission" date="2010-01" db="EMBL/GenBank/DDBJ databases">
        <authorList>
            <person name="Muzny D."/>
            <person name="Qin X."/>
            <person name="Deng J."/>
            <person name="Jiang H."/>
            <person name="Liu Y."/>
            <person name="Qu J."/>
            <person name="Song X.-Z."/>
            <person name="Zhang L."/>
            <person name="Thornton R."/>
            <person name="Coyle M."/>
            <person name="Francisco L."/>
            <person name="Jackson L."/>
            <person name="Javaid M."/>
            <person name="Korchina V."/>
            <person name="Kovar C."/>
            <person name="Mata R."/>
            <person name="Mathew T."/>
            <person name="Ngo R."/>
            <person name="Nguyen L."/>
            <person name="Nguyen N."/>
            <person name="Okwuonu G."/>
            <person name="Ongeri F."/>
            <person name="Pham C."/>
            <person name="Simmons D."/>
            <person name="Wilczek-Boney K."/>
            <person name="Hale W."/>
            <person name="Jakkamsetti A."/>
            <person name="Pham P."/>
            <person name="Ruth R."/>
            <person name="San Lucas F."/>
            <person name="Warren J."/>
            <person name="Zhang J."/>
            <person name="Zhao Z."/>
            <person name="Zhou C."/>
            <person name="Zhu D."/>
            <person name="Lee S."/>
            <person name="Bess C."/>
            <person name="Blankenburg K."/>
            <person name="Forbes L."/>
            <person name="Fu Q."/>
            <person name="Gubbala S."/>
            <person name="Hirani K."/>
            <person name="Jayaseelan J.C."/>
            <person name="Lara F."/>
            <person name="Munidasa M."/>
            <person name="Palculict T."/>
            <person name="Patil S."/>
            <person name="Pu L.-L."/>
            <person name="Saada N."/>
            <person name="Tang L."/>
            <person name="Weissenberger G."/>
            <person name="Zhu Y."/>
            <person name="Hemphill L."/>
            <person name="Shang Y."/>
            <person name="Youmans B."/>
            <person name="Ayvaz T."/>
            <person name="Ross M."/>
            <person name="Santibanez J."/>
            <person name="Aqrawi P."/>
            <person name="Gross S."/>
            <person name="Joshi V."/>
            <person name="Fowler G."/>
            <person name="Nazareth L."/>
            <person name="Reid J."/>
            <person name="Worley K."/>
            <person name="Petrosino J."/>
            <person name="Highlander S."/>
            <person name="Gibbs R."/>
        </authorList>
    </citation>
    <scope>NUCLEOTIDE SEQUENCE [LARGE SCALE GENOMIC DNA]</scope>
    <source>
        <strain evidence="2 3">DSM 4582</strain>
    </source>
</reference>
<keyword evidence="3" id="KW-1185">Reference proteome</keyword>
<dbReference type="EMBL" id="ADBY01000051">
    <property type="protein sequence ID" value="EFE94707.1"/>
    <property type="molecule type" value="Genomic_DNA"/>
</dbReference>
<dbReference type="AlphaFoldDB" id="D4E5X8"/>
<keyword evidence="1" id="KW-0472">Membrane</keyword>
<accession>D4E5X8</accession>
<comment type="caution">
    <text evidence="2">The sequence shown here is derived from an EMBL/GenBank/DDBJ whole genome shotgun (WGS) entry which is preliminary data.</text>
</comment>
<keyword evidence="1" id="KW-1133">Transmembrane helix</keyword>
<evidence type="ECO:0000313" key="3">
    <source>
        <dbReference type="Proteomes" id="UP000005723"/>
    </source>
</evidence>
<dbReference type="Proteomes" id="UP000005723">
    <property type="component" value="Unassembled WGS sequence"/>
</dbReference>
<feature type="transmembrane region" description="Helical" evidence="1">
    <location>
        <begin position="12"/>
        <end position="31"/>
    </location>
</feature>
<dbReference type="STRING" id="667129.HMPREF0758_3578"/>
<name>D4E5X8_SEROD</name>
<dbReference type="HOGENOM" id="CLU_3122575_0_0_6"/>